<dbReference type="AlphaFoldDB" id="A0A816M515"/>
<evidence type="ECO:0000313" key="2">
    <source>
        <dbReference type="EMBL" id="CAF1977144.1"/>
    </source>
</evidence>
<dbReference type="Proteomes" id="UP001295469">
    <property type="component" value="Chromosome C07"/>
</dbReference>
<dbReference type="EMBL" id="HG994371">
    <property type="protein sequence ID" value="CAF1977144.1"/>
    <property type="molecule type" value="Genomic_DNA"/>
</dbReference>
<proteinExistence type="predicted"/>
<keyword evidence="1" id="KW-0472">Membrane</keyword>
<feature type="transmembrane region" description="Helical" evidence="1">
    <location>
        <begin position="252"/>
        <end position="279"/>
    </location>
</feature>
<feature type="transmembrane region" description="Helical" evidence="1">
    <location>
        <begin position="402"/>
        <end position="427"/>
    </location>
</feature>
<gene>
    <name evidence="2" type="ORF">DARMORV10_C07P20220.1</name>
</gene>
<protein>
    <submittedName>
        <fullName evidence="2">(rape) hypothetical protein</fullName>
    </submittedName>
</protein>
<feature type="transmembrane region" description="Helical" evidence="1">
    <location>
        <begin position="371"/>
        <end position="390"/>
    </location>
</feature>
<reference evidence="2" key="1">
    <citation type="submission" date="2021-01" db="EMBL/GenBank/DDBJ databases">
        <authorList>
            <consortium name="Genoscope - CEA"/>
            <person name="William W."/>
        </authorList>
    </citation>
    <scope>NUCLEOTIDE SEQUENCE</scope>
</reference>
<sequence length="436" mass="50034">MTQMVLSGKELLRLYLFLVNENNVKQLIKALIDYLEVSDEDFKDIIKKNTYMSRRENVTKKLVIHVSSLGMQEDLKIIDEQLVAVCKMRKGEDVADGGYVYVSLSIVYMHVGVPERLSTSNDENLEYNLSLQTTLSFTYQFLSKQVNVEKDLPENDLFLQTTTNYLTYQSLYQQRNIWEDLSENDLIPWMIKTFLLLFFPYTILDLLTTTTIVAASSTVYMSKEETLGLIDLEHRSIKICQKRLGSCLVTSLYVLLFSTSVFLFFLPFFLLFLFGFFSHWADTLNIVSLIHQPQTFLDLVPFLIYAMVVLVQVTLFMYLTAKFIKWSAGWNMSLVASVLEEEGEDGEEGVYGSNALSLLAWYRKGHEKGDVWMMLVVLILALAKRMPCLYSKCSLSSSGNGVLYTCVYVGLICVGNVVKWLACVVRYHDCKTRPLR</sequence>
<keyword evidence="1" id="KW-1133">Transmembrane helix</keyword>
<feature type="transmembrane region" description="Helical" evidence="1">
    <location>
        <begin position="194"/>
        <end position="215"/>
    </location>
</feature>
<dbReference type="PANTHER" id="PTHR36714">
    <property type="entry name" value="T23E23.1"/>
    <property type="match status" value="1"/>
</dbReference>
<evidence type="ECO:0000256" key="1">
    <source>
        <dbReference type="SAM" id="Phobius"/>
    </source>
</evidence>
<feature type="transmembrane region" description="Helical" evidence="1">
    <location>
        <begin position="299"/>
        <end position="319"/>
    </location>
</feature>
<accession>A0A816M515</accession>
<keyword evidence="1" id="KW-0812">Transmembrane</keyword>
<organism evidence="2">
    <name type="scientific">Brassica napus</name>
    <name type="common">Rape</name>
    <dbReference type="NCBI Taxonomy" id="3708"/>
    <lineage>
        <taxon>Eukaryota</taxon>
        <taxon>Viridiplantae</taxon>
        <taxon>Streptophyta</taxon>
        <taxon>Embryophyta</taxon>
        <taxon>Tracheophyta</taxon>
        <taxon>Spermatophyta</taxon>
        <taxon>Magnoliopsida</taxon>
        <taxon>eudicotyledons</taxon>
        <taxon>Gunneridae</taxon>
        <taxon>Pentapetalae</taxon>
        <taxon>rosids</taxon>
        <taxon>malvids</taxon>
        <taxon>Brassicales</taxon>
        <taxon>Brassicaceae</taxon>
        <taxon>Brassiceae</taxon>
        <taxon>Brassica</taxon>
    </lineage>
</organism>
<dbReference type="PANTHER" id="PTHR36714:SF5">
    <property type="entry name" value="TRANSMEMBRANE PROTEIN"/>
    <property type="match status" value="1"/>
</dbReference>
<name>A0A816M515_BRANA</name>